<dbReference type="Proteomes" id="UP001273531">
    <property type="component" value="Unassembled WGS sequence"/>
</dbReference>
<comment type="caution">
    <text evidence="5">The sequence shown here is derived from an EMBL/GenBank/DDBJ whole genome shotgun (WGS) entry which is preliminary data.</text>
</comment>
<evidence type="ECO:0000256" key="1">
    <source>
        <dbReference type="ARBA" id="ARBA00009759"/>
    </source>
</evidence>
<proteinExistence type="inferred from homology"/>
<dbReference type="EMBL" id="JAWJEJ010000001">
    <property type="protein sequence ID" value="MDV3457842.1"/>
    <property type="molecule type" value="Genomic_DNA"/>
</dbReference>
<dbReference type="InterPro" id="IPR000760">
    <property type="entry name" value="Inositol_monophosphatase-like"/>
</dbReference>
<keyword evidence="6" id="KW-1185">Reference proteome</keyword>
<dbReference type="InterPro" id="IPR020583">
    <property type="entry name" value="Inositol_monoP_metal-BS"/>
</dbReference>
<dbReference type="PANTHER" id="PTHR20854">
    <property type="entry name" value="INOSITOL MONOPHOSPHATASE"/>
    <property type="match status" value="1"/>
</dbReference>
<evidence type="ECO:0000313" key="5">
    <source>
        <dbReference type="EMBL" id="MDV3457842.1"/>
    </source>
</evidence>
<organism evidence="5 6">
    <name type="scientific">Sphingomonas agrestis</name>
    <dbReference type="NCBI Taxonomy" id="3080540"/>
    <lineage>
        <taxon>Bacteria</taxon>
        <taxon>Pseudomonadati</taxon>
        <taxon>Pseudomonadota</taxon>
        <taxon>Alphaproteobacteria</taxon>
        <taxon>Sphingomonadales</taxon>
        <taxon>Sphingomonadaceae</taxon>
        <taxon>Sphingomonas</taxon>
    </lineage>
</organism>
<dbReference type="Gene3D" id="3.30.540.10">
    <property type="entry name" value="Fructose-1,6-Bisphosphatase, subunit A, domain 1"/>
    <property type="match status" value="1"/>
</dbReference>
<keyword evidence="3" id="KW-0378">Hydrolase</keyword>
<accession>A0ABU3Y9P6</accession>
<keyword evidence="2" id="KW-0479">Metal-binding</keyword>
<dbReference type="RefSeq" id="WP_317226966.1">
    <property type="nucleotide sequence ID" value="NZ_JAWJEJ010000001.1"/>
</dbReference>
<reference evidence="5 6" key="1">
    <citation type="submission" date="2023-10" db="EMBL/GenBank/DDBJ databases">
        <title>Sphingomonas sp. HF-S4 16S ribosomal RNA gene Genome sequencing and assembly.</title>
        <authorList>
            <person name="Lee H."/>
        </authorList>
    </citation>
    <scope>NUCLEOTIDE SEQUENCE [LARGE SCALE GENOMIC DNA]</scope>
    <source>
        <strain evidence="5 6">HF-S4</strain>
    </source>
</reference>
<evidence type="ECO:0000256" key="2">
    <source>
        <dbReference type="ARBA" id="ARBA00022723"/>
    </source>
</evidence>
<dbReference type="PROSITE" id="PS00629">
    <property type="entry name" value="IMP_1"/>
    <property type="match status" value="1"/>
</dbReference>
<dbReference type="PRINTS" id="PR00377">
    <property type="entry name" value="IMPHPHTASES"/>
</dbReference>
<dbReference type="Pfam" id="PF00459">
    <property type="entry name" value="Inositol_P"/>
    <property type="match status" value="1"/>
</dbReference>
<evidence type="ECO:0000313" key="6">
    <source>
        <dbReference type="Proteomes" id="UP001273531"/>
    </source>
</evidence>
<dbReference type="SUPFAM" id="SSF56655">
    <property type="entry name" value="Carbohydrate phosphatase"/>
    <property type="match status" value="1"/>
</dbReference>
<evidence type="ECO:0000256" key="4">
    <source>
        <dbReference type="ARBA" id="ARBA00022842"/>
    </source>
</evidence>
<evidence type="ECO:0000256" key="3">
    <source>
        <dbReference type="ARBA" id="ARBA00022801"/>
    </source>
</evidence>
<comment type="similarity">
    <text evidence="1">Belongs to the inositol monophosphatase superfamily.</text>
</comment>
<protein>
    <submittedName>
        <fullName evidence="5">Inositol monophosphatase</fullName>
    </submittedName>
</protein>
<sequence length="276" mass="29140">MPLHEEVSALMRAVAADVVLPRYRTLAAGEVMTKSAGEVVTVVDREAELRLHDGLAALGLGARILGEEAAEADPALLDDVGKGLVWLIDPLDGTANFASGRGPFGMMIALVDNGSPVAGWMLDPLTDRLCHAARGMGARCNGMLVRARATGSARPRAALGTHFLTADRRARVHARADQHLDVVPVPRCAAESYPRLVFGQDDVALFQRILPWDHAAGALFVTEAGGKATHWDGTPWRVGGPGIGVLAAASPWQWEVAAQVLLHPAAGLIEADRLAA</sequence>
<gene>
    <name evidence="5" type="ORF">RZN05_12675</name>
</gene>
<name>A0ABU3Y9P6_9SPHN</name>
<dbReference type="Gene3D" id="3.40.190.80">
    <property type="match status" value="1"/>
</dbReference>
<dbReference type="PANTHER" id="PTHR20854:SF4">
    <property type="entry name" value="INOSITOL-1-MONOPHOSPHATASE-RELATED"/>
    <property type="match status" value="1"/>
</dbReference>
<keyword evidence="4" id="KW-0460">Magnesium</keyword>